<evidence type="ECO:0000313" key="4">
    <source>
        <dbReference type="Proteomes" id="UP001341840"/>
    </source>
</evidence>
<reference evidence="3 4" key="1">
    <citation type="journal article" date="2023" name="Plants (Basel)">
        <title>Bridging the Gap: Combining Genomics and Transcriptomics Approaches to Understand Stylosanthes scabra, an Orphan Legume from the Brazilian Caatinga.</title>
        <authorList>
            <person name="Ferreira-Neto J.R.C."/>
            <person name="da Silva M.D."/>
            <person name="Binneck E."/>
            <person name="de Melo N.F."/>
            <person name="da Silva R.H."/>
            <person name="de Melo A.L.T.M."/>
            <person name="Pandolfi V."/>
            <person name="Bustamante F.O."/>
            <person name="Brasileiro-Vidal A.C."/>
            <person name="Benko-Iseppon A.M."/>
        </authorList>
    </citation>
    <scope>NUCLEOTIDE SEQUENCE [LARGE SCALE GENOMIC DNA]</scope>
    <source>
        <tissue evidence="3">Leaves</tissue>
    </source>
</reference>
<keyword evidence="1" id="KW-0812">Transmembrane</keyword>
<evidence type="ECO:0000256" key="1">
    <source>
        <dbReference type="SAM" id="Phobius"/>
    </source>
</evidence>
<organism evidence="3 4">
    <name type="scientific">Stylosanthes scabra</name>
    <dbReference type="NCBI Taxonomy" id="79078"/>
    <lineage>
        <taxon>Eukaryota</taxon>
        <taxon>Viridiplantae</taxon>
        <taxon>Streptophyta</taxon>
        <taxon>Embryophyta</taxon>
        <taxon>Tracheophyta</taxon>
        <taxon>Spermatophyta</taxon>
        <taxon>Magnoliopsida</taxon>
        <taxon>eudicotyledons</taxon>
        <taxon>Gunneridae</taxon>
        <taxon>Pentapetalae</taxon>
        <taxon>rosids</taxon>
        <taxon>fabids</taxon>
        <taxon>Fabales</taxon>
        <taxon>Fabaceae</taxon>
        <taxon>Papilionoideae</taxon>
        <taxon>50 kb inversion clade</taxon>
        <taxon>dalbergioids sensu lato</taxon>
        <taxon>Dalbergieae</taxon>
        <taxon>Pterocarpus clade</taxon>
        <taxon>Stylosanthes</taxon>
    </lineage>
</organism>
<name>A0ABU6XC34_9FABA</name>
<feature type="transmembrane region" description="Helical" evidence="1">
    <location>
        <begin position="27"/>
        <end position="47"/>
    </location>
</feature>
<accession>A0ABU6XC34</accession>
<keyword evidence="4" id="KW-1185">Reference proteome</keyword>
<gene>
    <name evidence="3" type="ORF">PIB30_039787</name>
</gene>
<comment type="caution">
    <text evidence="3">The sequence shown here is derived from an EMBL/GenBank/DDBJ whole genome shotgun (WGS) entry which is preliminary data.</text>
</comment>
<evidence type="ECO:0000259" key="2">
    <source>
        <dbReference type="Pfam" id="PF03407"/>
    </source>
</evidence>
<feature type="domain" description="Nucleotide-diphospho-sugar transferase" evidence="2">
    <location>
        <begin position="94"/>
        <end position="287"/>
    </location>
</feature>
<evidence type="ECO:0000313" key="3">
    <source>
        <dbReference type="EMBL" id="MED6195634.1"/>
    </source>
</evidence>
<dbReference type="PANTHER" id="PTHR46038:SF13">
    <property type="entry name" value="GLYCOSYLTRANSFERASE"/>
    <property type="match status" value="1"/>
</dbReference>
<keyword evidence="1" id="KW-0472">Membrane</keyword>
<protein>
    <recommendedName>
        <fullName evidence="2">Nucleotide-diphospho-sugar transferase domain-containing protein</fullName>
    </recommendedName>
</protein>
<sequence>MKKRASVNNFIARDGYNNDHLLVRRSIFHMLFVGLVLLWIILMYYYASTRYFIHVSSTKEKYDPKLESILRNASMKNNNTIIITSLNEAWAKPVTWDQKAFLRCQALHPHCYQLETKSNNNDTSREAFFLTKDYLHIVWRKIEFLGHVLQMGYSFVFTDSDILWLRNPFEHFHEDADFQSSSDNFNGNSSSLNNGPNTGFSYVKSNEKTIWFYKFWFNSRKKYPNMHDQDVFNKIKRLPLISSMNLKIRFLSPEYFAGFCNYYKDLNKICTMHANCCVGLNNKINDLSIFLEDWSKYMALPQTMKSNKAHYYHSWGRGPRTCYYYPSSVEI</sequence>
<dbReference type="EMBL" id="JASCZI010211660">
    <property type="protein sequence ID" value="MED6195634.1"/>
    <property type="molecule type" value="Genomic_DNA"/>
</dbReference>
<dbReference type="Pfam" id="PF03407">
    <property type="entry name" value="Nucleotid_trans"/>
    <property type="match status" value="1"/>
</dbReference>
<dbReference type="Proteomes" id="UP001341840">
    <property type="component" value="Unassembled WGS sequence"/>
</dbReference>
<dbReference type="InterPro" id="IPR044821">
    <property type="entry name" value="At1g28695/At4g15970-like"/>
</dbReference>
<proteinExistence type="predicted"/>
<keyword evidence="1" id="KW-1133">Transmembrane helix</keyword>
<dbReference type="InterPro" id="IPR005069">
    <property type="entry name" value="Nucl-diP-sugar_transferase"/>
</dbReference>
<dbReference type="PANTHER" id="PTHR46038">
    <property type="entry name" value="EXPRESSED PROTEIN-RELATED"/>
    <property type="match status" value="1"/>
</dbReference>